<organism evidence="2 3">
    <name type="scientific">Phytohabitans houttuyneae</name>
    <dbReference type="NCBI Taxonomy" id="1076126"/>
    <lineage>
        <taxon>Bacteria</taxon>
        <taxon>Bacillati</taxon>
        <taxon>Actinomycetota</taxon>
        <taxon>Actinomycetes</taxon>
        <taxon>Micromonosporales</taxon>
        <taxon>Micromonosporaceae</taxon>
    </lineage>
</organism>
<comment type="caution">
    <text evidence="2">The sequence shown here is derived from an EMBL/GenBank/DDBJ whole genome shotgun (WGS) entry which is preliminary data.</text>
</comment>
<feature type="region of interest" description="Disordered" evidence="1">
    <location>
        <begin position="1"/>
        <end position="85"/>
    </location>
</feature>
<reference evidence="2 3" key="2">
    <citation type="submission" date="2020-03" db="EMBL/GenBank/DDBJ databases">
        <authorList>
            <person name="Ichikawa N."/>
            <person name="Kimura A."/>
            <person name="Kitahashi Y."/>
            <person name="Uohara A."/>
        </authorList>
    </citation>
    <scope>NUCLEOTIDE SEQUENCE [LARGE SCALE GENOMIC DNA]</scope>
    <source>
        <strain evidence="2 3">NBRC 108639</strain>
    </source>
</reference>
<dbReference type="AlphaFoldDB" id="A0A6V8KM17"/>
<sequence length="85" mass="8928">MVDEAEVGVEQEAPQQADDGHAEHVRREVQGAEERPPGNERLSSSAIPSGSTTSSGTDATVKIAVARTLSHQSPNTSESEENSSL</sequence>
<dbReference type="EMBL" id="BLPF01000003">
    <property type="protein sequence ID" value="GFJ83471.1"/>
    <property type="molecule type" value="Genomic_DNA"/>
</dbReference>
<proteinExistence type="predicted"/>
<protein>
    <submittedName>
        <fullName evidence="2">Uncharacterized protein</fullName>
    </submittedName>
</protein>
<evidence type="ECO:0000313" key="3">
    <source>
        <dbReference type="Proteomes" id="UP000482800"/>
    </source>
</evidence>
<evidence type="ECO:0000313" key="2">
    <source>
        <dbReference type="EMBL" id="GFJ83471.1"/>
    </source>
</evidence>
<keyword evidence="3" id="KW-1185">Reference proteome</keyword>
<feature type="compositionally biased region" description="Basic and acidic residues" evidence="1">
    <location>
        <begin position="18"/>
        <end position="38"/>
    </location>
</feature>
<accession>A0A6V8KM17</accession>
<feature type="compositionally biased region" description="Low complexity" evidence="1">
    <location>
        <begin position="43"/>
        <end position="60"/>
    </location>
</feature>
<name>A0A6V8KM17_9ACTN</name>
<dbReference type="Proteomes" id="UP000482800">
    <property type="component" value="Unassembled WGS sequence"/>
</dbReference>
<reference evidence="2 3" key="1">
    <citation type="submission" date="2020-03" db="EMBL/GenBank/DDBJ databases">
        <title>Whole genome shotgun sequence of Phytohabitans houttuyneae NBRC 108639.</title>
        <authorList>
            <person name="Komaki H."/>
            <person name="Tamura T."/>
        </authorList>
    </citation>
    <scope>NUCLEOTIDE SEQUENCE [LARGE SCALE GENOMIC DNA]</scope>
    <source>
        <strain evidence="2 3">NBRC 108639</strain>
    </source>
</reference>
<evidence type="ECO:0000256" key="1">
    <source>
        <dbReference type="SAM" id="MobiDB-lite"/>
    </source>
</evidence>
<gene>
    <name evidence="2" type="ORF">Phou_076510</name>
</gene>